<keyword evidence="3" id="KW-1185">Reference proteome</keyword>
<sequence length="75" mass="8122">MSLMDTLKEKLGMSKGKADDMVREHGDKIDQTYDKAGHAVDQKTGGKHSSQIDSGVEKAKDATHDYGERGRDSGA</sequence>
<evidence type="ECO:0000256" key="1">
    <source>
        <dbReference type="SAM" id="MobiDB-lite"/>
    </source>
</evidence>
<gene>
    <name evidence="2" type="ORF">SAMN05216259_11230</name>
</gene>
<organism evidence="2 3">
    <name type="scientific">Actinacidiphila guanduensis</name>
    <dbReference type="NCBI Taxonomy" id="310781"/>
    <lineage>
        <taxon>Bacteria</taxon>
        <taxon>Bacillati</taxon>
        <taxon>Actinomycetota</taxon>
        <taxon>Actinomycetes</taxon>
        <taxon>Kitasatosporales</taxon>
        <taxon>Streptomycetaceae</taxon>
        <taxon>Actinacidiphila</taxon>
    </lineage>
</organism>
<dbReference type="Pfam" id="PF14013">
    <property type="entry name" value="MT0933_antitox"/>
    <property type="match status" value="1"/>
</dbReference>
<dbReference type="STRING" id="310781.SAMN05216259_11230"/>
<feature type="compositionally biased region" description="Basic and acidic residues" evidence="1">
    <location>
        <begin position="1"/>
        <end position="41"/>
    </location>
</feature>
<dbReference type="InterPro" id="IPR028037">
    <property type="entry name" value="Antitoxin_Rv0909/MT0933"/>
</dbReference>
<feature type="region of interest" description="Disordered" evidence="1">
    <location>
        <begin position="1"/>
        <end position="75"/>
    </location>
</feature>
<evidence type="ECO:0000313" key="3">
    <source>
        <dbReference type="Proteomes" id="UP000199341"/>
    </source>
</evidence>
<proteinExistence type="predicted"/>
<dbReference type="RefSeq" id="WP_093786856.1">
    <property type="nucleotide sequence ID" value="NZ_FNIE01000012.1"/>
</dbReference>
<feature type="compositionally biased region" description="Basic and acidic residues" evidence="1">
    <location>
        <begin position="55"/>
        <end position="75"/>
    </location>
</feature>
<dbReference type="EMBL" id="FNIE01000012">
    <property type="protein sequence ID" value="SDO74212.1"/>
    <property type="molecule type" value="Genomic_DNA"/>
</dbReference>
<dbReference type="OrthoDB" id="3402428at2"/>
<accession>A0A1H0M151</accession>
<evidence type="ECO:0000313" key="2">
    <source>
        <dbReference type="EMBL" id="SDO74212.1"/>
    </source>
</evidence>
<dbReference type="AlphaFoldDB" id="A0A1H0M151"/>
<name>A0A1H0M151_9ACTN</name>
<protein>
    <submittedName>
        <fullName evidence="2">MT0933-like antitoxin protein</fullName>
    </submittedName>
</protein>
<reference evidence="2 3" key="1">
    <citation type="submission" date="2016-10" db="EMBL/GenBank/DDBJ databases">
        <authorList>
            <person name="de Groot N.N."/>
        </authorList>
    </citation>
    <scope>NUCLEOTIDE SEQUENCE [LARGE SCALE GENOMIC DNA]</scope>
    <source>
        <strain evidence="2 3">CGMCC 4.2022</strain>
    </source>
</reference>
<dbReference type="Proteomes" id="UP000199341">
    <property type="component" value="Unassembled WGS sequence"/>
</dbReference>